<evidence type="ECO:0000313" key="1">
    <source>
        <dbReference type="EMBL" id="AEI88473.1"/>
    </source>
</evidence>
<name>F7XUX4_MIDMI</name>
<dbReference type="KEGG" id="mmn:midi_00153"/>
<reference evidence="1 2" key="1">
    <citation type="journal article" date="2011" name="Mol. Biol. Evol.">
        <title>Phylogenomic evidence for the presence of a flagellum and cbb3 oxidase in the free-living mitochondrial ancestor.</title>
        <authorList>
            <person name="Sassera D."/>
            <person name="Lo N."/>
            <person name="Epis S."/>
            <person name="D'Auria G."/>
            <person name="Montagna M."/>
            <person name="Comandatore F."/>
            <person name="Horner D."/>
            <person name="Pereto J."/>
            <person name="Luciano A.M."/>
            <person name="Franciosi F."/>
            <person name="Ferri E."/>
            <person name="Crotti E."/>
            <person name="Bazzocchi C."/>
            <person name="Daffonchio D."/>
            <person name="Sacchi L."/>
            <person name="Moya A."/>
            <person name="Latorre A."/>
            <person name="Bandi C."/>
        </authorList>
    </citation>
    <scope>NUCLEOTIDE SEQUENCE [LARGE SCALE GENOMIC DNA]</scope>
    <source>
        <strain evidence="1 2">IricVA</strain>
    </source>
</reference>
<dbReference type="STRING" id="696127.midi_00153"/>
<dbReference type="Proteomes" id="UP000006639">
    <property type="component" value="Chromosome"/>
</dbReference>
<dbReference type="AlphaFoldDB" id="F7XUX4"/>
<organism evidence="1 2">
    <name type="scientific">Midichloria mitochondrii (strain IricVA)</name>
    <dbReference type="NCBI Taxonomy" id="696127"/>
    <lineage>
        <taxon>Bacteria</taxon>
        <taxon>Pseudomonadati</taxon>
        <taxon>Pseudomonadota</taxon>
        <taxon>Alphaproteobacteria</taxon>
        <taxon>Rickettsiales</taxon>
        <taxon>Candidatus Midichloriaceae</taxon>
        <taxon>Candidatus Midichloria</taxon>
    </lineage>
</organism>
<evidence type="ECO:0000313" key="2">
    <source>
        <dbReference type="Proteomes" id="UP000006639"/>
    </source>
</evidence>
<dbReference type="HOGENOM" id="CLU_2936520_0_0_5"/>
<proteinExistence type="predicted"/>
<keyword evidence="2" id="KW-1185">Reference proteome</keyword>
<dbReference type="EMBL" id="CP002130">
    <property type="protein sequence ID" value="AEI88473.1"/>
    <property type="molecule type" value="Genomic_DNA"/>
</dbReference>
<gene>
    <name evidence="1" type="ordered locus">midi_00153</name>
</gene>
<sequence>MFDVLKKLFLFFLRKRHRVQSKEHPFILSDIKSSLNRDWHAVGDDLNNVLVQWRQSCVKK</sequence>
<accession>F7XUX4</accession>
<protein>
    <submittedName>
        <fullName evidence="1">Uncharacterized protein</fullName>
    </submittedName>
</protein>